<feature type="transmembrane region" description="Helical" evidence="5">
    <location>
        <begin position="37"/>
        <end position="56"/>
    </location>
</feature>
<keyword evidence="2 5" id="KW-0812">Transmembrane</keyword>
<evidence type="ECO:0000256" key="1">
    <source>
        <dbReference type="ARBA" id="ARBA00004141"/>
    </source>
</evidence>
<evidence type="ECO:0000256" key="4">
    <source>
        <dbReference type="ARBA" id="ARBA00023136"/>
    </source>
</evidence>
<keyword evidence="3 5" id="KW-1133">Transmembrane helix</keyword>
<feature type="transmembrane region" description="Helical" evidence="5">
    <location>
        <begin position="12"/>
        <end position="30"/>
    </location>
</feature>
<dbReference type="GO" id="GO:0016020">
    <property type="term" value="C:membrane"/>
    <property type="evidence" value="ECO:0007669"/>
    <property type="project" value="UniProtKB-SubCell"/>
</dbReference>
<feature type="transmembrane region" description="Helical" evidence="5">
    <location>
        <begin position="94"/>
        <end position="120"/>
    </location>
</feature>
<dbReference type="InterPro" id="IPR007300">
    <property type="entry name" value="CidB/LrgB"/>
</dbReference>
<proteinExistence type="predicted"/>
<dbReference type="RefSeq" id="WP_101473809.1">
    <property type="nucleotide sequence ID" value="NZ_CP060637.1"/>
</dbReference>
<evidence type="ECO:0000313" key="6">
    <source>
        <dbReference type="EMBL" id="QNM16069.1"/>
    </source>
</evidence>
<sequence>MKEILGQVTNTPLFGVIISLVAFEIGMFIFKKTKLAIFNPLLIATIIVMGFLHFTGVEVKNYMLGANFVVFFLAPATVVLAVPLFQKIDLLKKYFIPIIGGGIIGAITAIVSVVIIGKLLGIDHNLLLSFMPKSITTPIGIEVSRMLGGIPSITVFAIIITGITGNVAAPFIYSVFRVKHPVAKGLGLGISSHAVGTSRAIEMGEIEGAMSALSIVIAGILTLALAPIVKMVL</sequence>
<accession>A0A7G9GZ37</accession>
<dbReference type="KEGG" id="fho:H9Q81_04420"/>
<dbReference type="Pfam" id="PF04172">
    <property type="entry name" value="LrgB"/>
    <property type="match status" value="1"/>
</dbReference>
<dbReference type="AlphaFoldDB" id="A0A7G9GZ37"/>
<dbReference type="EMBL" id="CP060637">
    <property type="protein sequence ID" value="QNM16069.1"/>
    <property type="molecule type" value="Genomic_DNA"/>
</dbReference>
<evidence type="ECO:0000256" key="3">
    <source>
        <dbReference type="ARBA" id="ARBA00022989"/>
    </source>
</evidence>
<evidence type="ECO:0000256" key="2">
    <source>
        <dbReference type="ARBA" id="ARBA00022692"/>
    </source>
</evidence>
<dbReference type="PANTHER" id="PTHR30249:SF0">
    <property type="entry name" value="PLASTIDAL GLYCOLATE_GLYCERATE TRANSLOCATOR 1, CHLOROPLASTIC"/>
    <property type="match status" value="1"/>
</dbReference>
<name>A0A7G9GZ37_9FUSO</name>
<evidence type="ECO:0000256" key="5">
    <source>
        <dbReference type="SAM" id="Phobius"/>
    </source>
</evidence>
<gene>
    <name evidence="6" type="ORF">H9Q81_04420</name>
</gene>
<keyword evidence="4 5" id="KW-0472">Membrane</keyword>
<evidence type="ECO:0000313" key="7">
    <source>
        <dbReference type="Proteomes" id="UP000515913"/>
    </source>
</evidence>
<reference evidence="6 7" key="1">
    <citation type="submission" date="2020-08" db="EMBL/GenBank/DDBJ databases">
        <authorList>
            <person name="Liu C."/>
            <person name="Sun Q."/>
        </authorList>
    </citation>
    <scope>NUCLEOTIDE SEQUENCE [LARGE SCALE GENOMIC DNA]</scope>
    <source>
        <strain evidence="6 7">NSJ-57</strain>
    </source>
</reference>
<protein>
    <submittedName>
        <fullName evidence="6">LrgB family protein</fullName>
    </submittedName>
</protein>
<keyword evidence="7" id="KW-1185">Reference proteome</keyword>
<feature type="transmembrane region" description="Helical" evidence="5">
    <location>
        <begin position="62"/>
        <end position="82"/>
    </location>
</feature>
<dbReference type="Proteomes" id="UP000515913">
    <property type="component" value="Chromosome"/>
</dbReference>
<dbReference type="PANTHER" id="PTHR30249">
    <property type="entry name" value="PUTATIVE SEROTONIN TRANSPORTER"/>
    <property type="match status" value="1"/>
</dbReference>
<feature type="transmembrane region" description="Helical" evidence="5">
    <location>
        <begin position="153"/>
        <end position="176"/>
    </location>
</feature>
<comment type="subcellular location">
    <subcellularLocation>
        <location evidence="1">Membrane</location>
        <topology evidence="1">Multi-pass membrane protein</topology>
    </subcellularLocation>
</comment>
<organism evidence="6 7">
    <name type="scientific">Fusobacterium hominis</name>
    <dbReference type="NCBI Taxonomy" id="2764326"/>
    <lineage>
        <taxon>Bacteria</taxon>
        <taxon>Fusobacteriati</taxon>
        <taxon>Fusobacteriota</taxon>
        <taxon>Fusobacteriia</taxon>
        <taxon>Fusobacteriales</taxon>
        <taxon>Fusobacteriaceae</taxon>
        <taxon>Fusobacterium</taxon>
    </lineage>
</organism>
<feature type="transmembrane region" description="Helical" evidence="5">
    <location>
        <begin position="209"/>
        <end position="229"/>
    </location>
</feature>